<sequence length="89" mass="10135">MSRRQERTMSSSPYGERDSPRLARDMANEMISPARHIWRAGWSVSSSPYDERDGPRLARHMASGTIQFEPLRQPASFLRVSIELSLVSS</sequence>
<dbReference type="EMBL" id="QGKX02001184">
    <property type="protein sequence ID" value="KAF3542184.1"/>
    <property type="molecule type" value="Genomic_DNA"/>
</dbReference>
<dbReference type="AlphaFoldDB" id="A0A8S9QVA4"/>
<accession>A0A8S9QVA4</accession>
<evidence type="ECO:0000313" key="2">
    <source>
        <dbReference type="EMBL" id="KAF3542184.1"/>
    </source>
</evidence>
<reference evidence="2" key="1">
    <citation type="submission" date="2019-12" db="EMBL/GenBank/DDBJ databases">
        <title>Genome sequencing and annotation of Brassica cretica.</title>
        <authorList>
            <person name="Studholme D.J."/>
            <person name="Sarris P."/>
        </authorList>
    </citation>
    <scope>NUCLEOTIDE SEQUENCE</scope>
    <source>
        <strain evidence="2">PFS-109/04</strain>
        <tissue evidence="2">Leaf</tissue>
    </source>
</reference>
<proteinExistence type="predicted"/>
<evidence type="ECO:0000256" key="1">
    <source>
        <dbReference type="SAM" id="MobiDB-lite"/>
    </source>
</evidence>
<evidence type="ECO:0000313" key="3">
    <source>
        <dbReference type="Proteomes" id="UP000712600"/>
    </source>
</evidence>
<gene>
    <name evidence="2" type="ORF">F2Q69_00063965</name>
</gene>
<comment type="caution">
    <text evidence="2">The sequence shown here is derived from an EMBL/GenBank/DDBJ whole genome shotgun (WGS) entry which is preliminary data.</text>
</comment>
<feature type="region of interest" description="Disordered" evidence="1">
    <location>
        <begin position="1"/>
        <end position="24"/>
    </location>
</feature>
<protein>
    <submittedName>
        <fullName evidence="2">Uncharacterized protein</fullName>
    </submittedName>
</protein>
<dbReference type="Proteomes" id="UP000712600">
    <property type="component" value="Unassembled WGS sequence"/>
</dbReference>
<organism evidence="2 3">
    <name type="scientific">Brassica cretica</name>
    <name type="common">Mustard</name>
    <dbReference type="NCBI Taxonomy" id="69181"/>
    <lineage>
        <taxon>Eukaryota</taxon>
        <taxon>Viridiplantae</taxon>
        <taxon>Streptophyta</taxon>
        <taxon>Embryophyta</taxon>
        <taxon>Tracheophyta</taxon>
        <taxon>Spermatophyta</taxon>
        <taxon>Magnoliopsida</taxon>
        <taxon>eudicotyledons</taxon>
        <taxon>Gunneridae</taxon>
        <taxon>Pentapetalae</taxon>
        <taxon>rosids</taxon>
        <taxon>malvids</taxon>
        <taxon>Brassicales</taxon>
        <taxon>Brassicaceae</taxon>
        <taxon>Brassiceae</taxon>
        <taxon>Brassica</taxon>
    </lineage>
</organism>
<feature type="compositionally biased region" description="Basic and acidic residues" evidence="1">
    <location>
        <begin position="15"/>
        <end position="24"/>
    </location>
</feature>
<name>A0A8S9QVA4_BRACR</name>